<reference evidence="1" key="1">
    <citation type="submission" date="2009-11" db="EMBL/GenBank/DDBJ databases">
        <authorList>
            <consortium name="The Broad Institute Genome Sequencing Platform"/>
            <person name="Ward D."/>
            <person name="Feldgarden M."/>
            <person name="Earl A."/>
            <person name="Young S.K."/>
            <person name="Zeng Q."/>
            <person name="Koehrsen M."/>
            <person name="Alvarado L."/>
            <person name="Berlin A."/>
            <person name="Bochicchio J."/>
            <person name="Borenstein D."/>
            <person name="Chapman S.B."/>
            <person name="Chen Z."/>
            <person name="Engels R."/>
            <person name="Freedman E."/>
            <person name="Gellesch M."/>
            <person name="Goldberg J."/>
            <person name="Griggs A."/>
            <person name="Gujja S."/>
            <person name="Heilman E."/>
            <person name="Heiman D."/>
            <person name="Hepburn T."/>
            <person name="Howarth C."/>
            <person name="Jen D."/>
            <person name="Larson L."/>
            <person name="Lewis B."/>
            <person name="Mehta T."/>
            <person name="Park D."/>
            <person name="Pearson M."/>
            <person name="Roberts A."/>
            <person name="Saif S."/>
            <person name="Shea T."/>
            <person name="Shenoy N."/>
            <person name="Sisk P."/>
            <person name="Stolte C."/>
            <person name="Sykes S."/>
            <person name="Thomson T."/>
            <person name="Walk T."/>
            <person name="White J."/>
            <person name="Yandava C."/>
            <person name="Izard J."/>
            <person name="Baranova O.V."/>
            <person name="Blanton J.M."/>
            <person name="Tanner A.C."/>
            <person name="Dewhirst F.E."/>
            <person name="Haas B."/>
            <person name="Nusbaum C."/>
            <person name="Birren B."/>
        </authorList>
    </citation>
    <scope>NUCLEOTIDE SEQUENCE [LARGE SCALE GENOMIC DNA]</scope>
    <source>
        <strain evidence="1">1-1 BBBD Race 1</strain>
    </source>
</reference>
<keyword evidence="3" id="KW-1185">Reference proteome</keyword>
<dbReference type="VEuPathDB" id="FungiDB:PTTG_30377"/>
<proteinExistence type="predicted"/>
<sequence>MTPAPLLDQSTATDQIDLTNDLPYVGSLKLTVNERNCKAKVYLNSIFNFITEGKAWTVGLDVRCRGFRIPGTRPGDYIEVNGIAAATVSLGKVSSVTSFLVTDRIGPLILGKTFLDDFLAKLQRKGSLGPALAFSDSSGTEYIAPIVDTRKNKYDDQDKSMTSPP</sequence>
<dbReference type="EMBL" id="ADAS02003235">
    <property type="protein sequence ID" value="OAV85636.1"/>
    <property type="molecule type" value="Genomic_DNA"/>
</dbReference>
<dbReference type="Proteomes" id="UP000005240">
    <property type="component" value="Unassembled WGS sequence"/>
</dbReference>
<reference evidence="1" key="2">
    <citation type="submission" date="2016-05" db="EMBL/GenBank/DDBJ databases">
        <title>Comparative analysis highlights variable genome content of wheat rusts and divergence of the mating loci.</title>
        <authorList>
            <person name="Cuomo C.A."/>
            <person name="Bakkeren G."/>
            <person name="Szabo L."/>
            <person name="Khalil H."/>
            <person name="Joly D."/>
            <person name="Goldberg J."/>
            <person name="Young S."/>
            <person name="Zeng Q."/>
            <person name="Fellers J."/>
        </authorList>
    </citation>
    <scope>NUCLEOTIDE SEQUENCE [LARGE SCALE GENOMIC DNA]</scope>
    <source>
        <strain evidence="1">1-1 BBBD Race 1</strain>
    </source>
</reference>
<accession>A0A180FYY1</accession>
<evidence type="ECO:0000313" key="2">
    <source>
        <dbReference type="EnsemblFungi" id="PTTG_30377-t43_1-p1"/>
    </source>
</evidence>
<dbReference type="EnsemblFungi" id="PTTG_30377-t43_1">
    <property type="protein sequence ID" value="PTTG_30377-t43_1-p1"/>
    <property type="gene ID" value="PTTG_30377"/>
</dbReference>
<evidence type="ECO:0000313" key="3">
    <source>
        <dbReference type="Proteomes" id="UP000005240"/>
    </source>
</evidence>
<gene>
    <name evidence="1" type="ORF">PTTG_30377</name>
</gene>
<evidence type="ECO:0000313" key="1">
    <source>
        <dbReference type="EMBL" id="OAV85636.1"/>
    </source>
</evidence>
<dbReference type="AlphaFoldDB" id="A0A180FYY1"/>
<organism evidence="1">
    <name type="scientific">Puccinia triticina (isolate 1-1 / race 1 (BBBD))</name>
    <name type="common">Brown leaf rust fungus</name>
    <dbReference type="NCBI Taxonomy" id="630390"/>
    <lineage>
        <taxon>Eukaryota</taxon>
        <taxon>Fungi</taxon>
        <taxon>Dikarya</taxon>
        <taxon>Basidiomycota</taxon>
        <taxon>Pucciniomycotina</taxon>
        <taxon>Pucciniomycetes</taxon>
        <taxon>Pucciniales</taxon>
        <taxon>Pucciniaceae</taxon>
        <taxon>Puccinia</taxon>
    </lineage>
</organism>
<name>A0A180FYY1_PUCT1</name>
<reference evidence="2 3" key="3">
    <citation type="journal article" date="2017" name="G3 (Bethesda)">
        <title>Comparative analysis highlights variable genome content of wheat rusts and divergence of the mating loci.</title>
        <authorList>
            <person name="Cuomo C.A."/>
            <person name="Bakkeren G."/>
            <person name="Khalil H.B."/>
            <person name="Panwar V."/>
            <person name="Joly D."/>
            <person name="Linning R."/>
            <person name="Sakthikumar S."/>
            <person name="Song X."/>
            <person name="Adiconis X."/>
            <person name="Fan L."/>
            <person name="Goldberg J.M."/>
            <person name="Levin J.Z."/>
            <person name="Young S."/>
            <person name="Zeng Q."/>
            <person name="Anikster Y."/>
            <person name="Bruce M."/>
            <person name="Wang M."/>
            <person name="Yin C."/>
            <person name="McCallum B."/>
            <person name="Szabo L.J."/>
            <person name="Hulbert S."/>
            <person name="Chen X."/>
            <person name="Fellers J.P."/>
        </authorList>
    </citation>
    <scope>NUCLEOTIDE SEQUENCE</scope>
    <source>
        <strain evidence="3">Isolate 1-1 / race 1 (BBBD)</strain>
        <strain evidence="2">isolate 1-1 / race 1 (BBBD)</strain>
    </source>
</reference>
<reference evidence="2" key="4">
    <citation type="submission" date="2025-05" db="UniProtKB">
        <authorList>
            <consortium name="EnsemblFungi"/>
        </authorList>
    </citation>
    <scope>IDENTIFICATION</scope>
    <source>
        <strain evidence="2">isolate 1-1 / race 1 (BBBD)</strain>
    </source>
</reference>
<protein>
    <submittedName>
        <fullName evidence="1 2">Uncharacterized protein</fullName>
    </submittedName>
</protein>